<accession>A0A833SG98</accession>
<evidence type="ECO:0000313" key="1">
    <source>
        <dbReference type="EMBL" id="KAF4027685.1"/>
    </source>
</evidence>
<evidence type="ECO:0000313" key="2">
    <source>
        <dbReference type="Proteomes" id="UP000602510"/>
    </source>
</evidence>
<sequence>MASDVSKLVTGCEHCMTTACDRFLRPFRETLKATKSNELIHFDYLTGIEGTGGTKDIIV</sequence>
<protein>
    <submittedName>
        <fullName evidence="1">Uncharacterized protein</fullName>
    </submittedName>
</protein>
<name>A0A833SG98_PHYIN</name>
<dbReference type="AlphaFoldDB" id="A0A833SG98"/>
<dbReference type="EMBL" id="WSZM01001338">
    <property type="protein sequence ID" value="KAF4027685.1"/>
    <property type="molecule type" value="Genomic_DNA"/>
</dbReference>
<gene>
    <name evidence="1" type="ORF">GN244_ATG20691</name>
</gene>
<reference evidence="1" key="1">
    <citation type="submission" date="2020-04" db="EMBL/GenBank/DDBJ databases">
        <title>Hybrid Assembly of Korean Phytophthora infestans isolates.</title>
        <authorList>
            <person name="Prokchorchik M."/>
            <person name="Lee Y."/>
            <person name="Seo J."/>
            <person name="Cho J.-H."/>
            <person name="Park Y.-E."/>
            <person name="Jang D.-C."/>
            <person name="Im J.-S."/>
            <person name="Choi J.-G."/>
            <person name="Park H.-J."/>
            <person name="Lee G.-B."/>
            <person name="Lee Y.-G."/>
            <person name="Hong S.-Y."/>
            <person name="Cho K."/>
            <person name="Sohn K.H."/>
        </authorList>
    </citation>
    <scope>NUCLEOTIDE SEQUENCE</scope>
    <source>
        <strain evidence="1">KR_1_A1</strain>
    </source>
</reference>
<comment type="caution">
    <text evidence="1">The sequence shown here is derived from an EMBL/GenBank/DDBJ whole genome shotgun (WGS) entry which is preliminary data.</text>
</comment>
<proteinExistence type="predicted"/>
<dbReference type="Proteomes" id="UP000602510">
    <property type="component" value="Unassembled WGS sequence"/>
</dbReference>
<keyword evidence="2" id="KW-1185">Reference proteome</keyword>
<organism evidence="1 2">
    <name type="scientific">Phytophthora infestans</name>
    <name type="common">Potato late blight agent</name>
    <name type="synonym">Botrytis infestans</name>
    <dbReference type="NCBI Taxonomy" id="4787"/>
    <lineage>
        <taxon>Eukaryota</taxon>
        <taxon>Sar</taxon>
        <taxon>Stramenopiles</taxon>
        <taxon>Oomycota</taxon>
        <taxon>Peronosporomycetes</taxon>
        <taxon>Peronosporales</taxon>
        <taxon>Peronosporaceae</taxon>
        <taxon>Phytophthora</taxon>
    </lineage>
</organism>